<comment type="caution">
    <text evidence="2">The sequence shown here is derived from an EMBL/GenBank/DDBJ whole genome shotgun (WGS) entry which is preliminary data.</text>
</comment>
<reference evidence="2" key="1">
    <citation type="submission" date="2017-12" db="EMBL/GenBank/DDBJ databases">
        <title>Gene loss provides genomic basis for host adaptation in cereal stripe rust fungi.</title>
        <authorList>
            <person name="Xia C."/>
        </authorList>
    </citation>
    <scope>NUCLEOTIDE SEQUENCE [LARGE SCALE GENOMIC DNA]</scope>
    <source>
        <strain evidence="2">93-210</strain>
    </source>
</reference>
<dbReference type="Proteomes" id="UP000239156">
    <property type="component" value="Unassembled WGS sequence"/>
</dbReference>
<keyword evidence="3" id="KW-1185">Reference proteome</keyword>
<dbReference type="VEuPathDB" id="FungiDB:PSTT_08056"/>
<name>A0A2S4VDS6_9BASI</name>
<evidence type="ECO:0000313" key="3">
    <source>
        <dbReference type="Proteomes" id="UP000239156"/>
    </source>
</evidence>
<proteinExistence type="predicted"/>
<accession>A0A2S4VDS6</accession>
<sequence length="225" mass="25050">MLHQMRGGWIPHTQPHVSSQTVHDFIEMSGVEPVFCTSHHPQMSPDPSLLDHLGFKFPSRKHQKGHCFSKKKKTKHTASKKPSSLESHSNPPTIGQEDFLPTPTVEDHNCSFLPLSGFVDDLCCFCDETLPKNPLAQTRSSELSQRLELETSLKTPQCCICLLVYMTLSIQLVVVHFLKEPGTVDYTKQSLPPYLMELIEAGHRLTLGNSPGDFSTSIPSASGRT</sequence>
<organism evidence="2 3">
    <name type="scientific">Puccinia striiformis</name>
    <dbReference type="NCBI Taxonomy" id="27350"/>
    <lineage>
        <taxon>Eukaryota</taxon>
        <taxon>Fungi</taxon>
        <taxon>Dikarya</taxon>
        <taxon>Basidiomycota</taxon>
        <taxon>Pucciniomycotina</taxon>
        <taxon>Pucciniomycetes</taxon>
        <taxon>Pucciniales</taxon>
        <taxon>Pucciniaceae</taxon>
        <taxon>Puccinia</taxon>
    </lineage>
</organism>
<dbReference type="EMBL" id="PKSL01000072">
    <property type="protein sequence ID" value="POW07693.1"/>
    <property type="molecule type" value="Genomic_DNA"/>
</dbReference>
<evidence type="ECO:0000256" key="1">
    <source>
        <dbReference type="SAM" id="MobiDB-lite"/>
    </source>
</evidence>
<gene>
    <name evidence="2" type="ORF">PSTT_08056</name>
</gene>
<dbReference type="AlphaFoldDB" id="A0A2S4VDS6"/>
<evidence type="ECO:0000313" key="2">
    <source>
        <dbReference type="EMBL" id="POW07693.1"/>
    </source>
</evidence>
<feature type="compositionally biased region" description="Basic residues" evidence="1">
    <location>
        <begin position="60"/>
        <end position="79"/>
    </location>
</feature>
<feature type="region of interest" description="Disordered" evidence="1">
    <location>
        <begin position="60"/>
        <end position="100"/>
    </location>
</feature>
<protein>
    <submittedName>
        <fullName evidence="2">Uncharacterized protein</fullName>
    </submittedName>
</protein>